<reference evidence="4" key="2">
    <citation type="submission" date="2020-04" db="EMBL/GenBank/DDBJ databases">
        <authorList>
            <consortium name="NCBI Genome Project"/>
        </authorList>
    </citation>
    <scope>NUCLEOTIDE SEQUENCE</scope>
    <source>
        <strain evidence="4">CBS 342.82</strain>
    </source>
</reference>
<dbReference type="AlphaFoldDB" id="A0A6J3M402"/>
<gene>
    <name evidence="4" type="ORF">K489DRAFT_401322</name>
</gene>
<evidence type="ECO:0000256" key="1">
    <source>
        <dbReference type="SAM" id="MobiDB-lite"/>
    </source>
</evidence>
<sequence length="132" mass="14386">MPVSDEQFLLSCLNNIDGKFNFAQIGVECGMSAATGAVQIRLRRLKAKYAKSLTGAPKEKDKGVAPNDSQEEAPDDTPAKVSQGSARQAKKRKVKLETAEEDHWPSFESSPGVRRHEDASSLRSMNDQPAQA</sequence>
<dbReference type="InterPro" id="IPR054505">
    <property type="entry name" value="Myb_DNA-bind_8"/>
</dbReference>
<reference evidence="4" key="3">
    <citation type="submission" date="2025-08" db="UniProtKB">
        <authorList>
            <consortium name="RefSeq"/>
        </authorList>
    </citation>
    <scope>IDENTIFICATION</scope>
    <source>
        <strain evidence="4">CBS 342.82</strain>
    </source>
</reference>
<keyword evidence="3" id="KW-1185">Reference proteome</keyword>
<feature type="domain" description="Myb-like DNA-binding" evidence="2">
    <location>
        <begin position="5"/>
        <end position="49"/>
    </location>
</feature>
<evidence type="ECO:0000313" key="4">
    <source>
        <dbReference type="RefSeq" id="XP_033459797.1"/>
    </source>
</evidence>
<proteinExistence type="predicted"/>
<dbReference type="Proteomes" id="UP000504637">
    <property type="component" value="Unplaced"/>
</dbReference>
<protein>
    <recommendedName>
        <fullName evidence="2">Myb-like DNA-binding domain-containing protein</fullName>
    </recommendedName>
</protein>
<feature type="region of interest" description="Disordered" evidence="1">
    <location>
        <begin position="51"/>
        <end position="132"/>
    </location>
</feature>
<reference evidence="4" key="1">
    <citation type="submission" date="2020-01" db="EMBL/GenBank/DDBJ databases">
        <authorList>
            <consortium name="DOE Joint Genome Institute"/>
            <person name="Haridas S."/>
            <person name="Albert R."/>
            <person name="Binder M."/>
            <person name="Bloem J."/>
            <person name="Labutti K."/>
            <person name="Salamov A."/>
            <person name="Andreopoulos B."/>
            <person name="Baker S.E."/>
            <person name="Barry K."/>
            <person name="Bills G."/>
            <person name="Bluhm B.H."/>
            <person name="Cannon C."/>
            <person name="Castanera R."/>
            <person name="Culley D.E."/>
            <person name="Daum C."/>
            <person name="Ezra D."/>
            <person name="Gonzalez J.B."/>
            <person name="Henrissat B."/>
            <person name="Kuo A."/>
            <person name="Liang C."/>
            <person name="Lipzen A."/>
            <person name="Lutzoni F."/>
            <person name="Magnuson J."/>
            <person name="Mondo S."/>
            <person name="Nolan M."/>
            <person name="Ohm R."/>
            <person name="Pangilinan J."/>
            <person name="Park H.-J."/>
            <person name="Ramirez L."/>
            <person name="Alfaro M."/>
            <person name="Sun H."/>
            <person name="Tritt A."/>
            <person name="Yoshinaga Y."/>
            <person name="Zwiers L.-H."/>
            <person name="Turgeon B.G."/>
            <person name="Goodwin S.B."/>
            <person name="Spatafora J.W."/>
            <person name="Crous P.W."/>
            <person name="Grigoriev I.V."/>
        </authorList>
    </citation>
    <scope>NUCLEOTIDE SEQUENCE</scope>
    <source>
        <strain evidence="4">CBS 342.82</strain>
    </source>
</reference>
<evidence type="ECO:0000313" key="3">
    <source>
        <dbReference type="Proteomes" id="UP000504637"/>
    </source>
</evidence>
<organism evidence="4">
    <name type="scientific">Dissoconium aciculare CBS 342.82</name>
    <dbReference type="NCBI Taxonomy" id="1314786"/>
    <lineage>
        <taxon>Eukaryota</taxon>
        <taxon>Fungi</taxon>
        <taxon>Dikarya</taxon>
        <taxon>Ascomycota</taxon>
        <taxon>Pezizomycotina</taxon>
        <taxon>Dothideomycetes</taxon>
        <taxon>Dothideomycetidae</taxon>
        <taxon>Mycosphaerellales</taxon>
        <taxon>Dissoconiaceae</taxon>
        <taxon>Dissoconium</taxon>
    </lineage>
</organism>
<name>A0A6J3M402_9PEZI</name>
<accession>A0A6J3M402</accession>
<dbReference type="OrthoDB" id="3944319at2759"/>
<feature type="compositionally biased region" description="Basic and acidic residues" evidence="1">
    <location>
        <begin position="95"/>
        <end position="105"/>
    </location>
</feature>
<evidence type="ECO:0000259" key="2">
    <source>
        <dbReference type="Pfam" id="PF22980"/>
    </source>
</evidence>
<dbReference type="Pfam" id="PF22980">
    <property type="entry name" value="Myb_DNA-bind_8"/>
    <property type="match status" value="1"/>
</dbReference>
<dbReference type="RefSeq" id="XP_033459797.1">
    <property type="nucleotide sequence ID" value="XM_033607016.1"/>
</dbReference>
<dbReference type="GeneID" id="54364816"/>
<feature type="compositionally biased region" description="Polar residues" evidence="1">
    <location>
        <begin position="121"/>
        <end position="132"/>
    </location>
</feature>